<protein>
    <submittedName>
        <fullName evidence="2">Uncharacterized protein</fullName>
    </submittedName>
</protein>
<feature type="compositionally biased region" description="Basic and acidic residues" evidence="1">
    <location>
        <begin position="235"/>
        <end position="251"/>
    </location>
</feature>
<reference evidence="2" key="1">
    <citation type="submission" date="2020-02" db="EMBL/GenBank/DDBJ databases">
        <authorList>
            <person name="Meier V. D."/>
        </authorList>
    </citation>
    <scope>NUCLEOTIDE SEQUENCE</scope>
    <source>
        <strain evidence="2">AVDCRST_MAG33</strain>
    </source>
</reference>
<feature type="compositionally biased region" description="Basic and acidic residues" evidence="1">
    <location>
        <begin position="259"/>
        <end position="280"/>
    </location>
</feature>
<feature type="compositionally biased region" description="Gly residues" evidence="1">
    <location>
        <begin position="138"/>
        <end position="147"/>
    </location>
</feature>
<proteinExistence type="predicted"/>
<accession>A0A6J4V9Y9</accession>
<feature type="compositionally biased region" description="Basic and acidic residues" evidence="1">
    <location>
        <begin position="314"/>
        <end position="331"/>
    </location>
</feature>
<name>A0A6J4V9Y9_9BACT</name>
<feature type="compositionally biased region" description="Basic and acidic residues" evidence="1">
    <location>
        <begin position="432"/>
        <end position="446"/>
    </location>
</feature>
<feature type="non-terminal residue" evidence="2">
    <location>
        <position position="1"/>
    </location>
</feature>
<sequence>ADATRAHAGRGTDRPRPAGASRPPRARHVRLPDLHLRAGSPALHRRRWPDRTVGEPALVTPVPLALQVALPRQCPDRPARHPRRCALRLQWRRDRGGCPRLCRCPDARPGRAHPGRILRDRLPATGLDRRRPRPARGPGDGGIGGDRAQGEPVGTPAGAELLGGHRRHRPRTAGRPGPPAADRLRQPGAVPVLPGRGTRDHRSARQPARRWQATHPRAGRGAGPDHRATRCLPRPGDHGGLRPDRAADAPGRRAGAALARRDPAPDPARDGGPHRPDRHAARPGGVRRRPRPRPAEPPDDDPGAGPAPPTAGQPERHRPGRTRPERRRDRVGSPPDGPAHPDDGRDGPPAGGRERPHRPRPRRPGHGGGEPDRRLSRIGDVAYVCLRAARDRLRPRGQRAPAPDARQSAGQCDQVLAHGRTGHHRRGQPDGAGRHLLGDDLRDRPGYRRPAPRPAAPVRAIPPRRQRRRDRGQRDRPGRREAAGRSAGGPDRRREYPRARHYRDDPLALVC</sequence>
<organism evidence="2">
    <name type="scientific">uncultured Thermomicrobiales bacterium</name>
    <dbReference type="NCBI Taxonomy" id="1645740"/>
    <lineage>
        <taxon>Bacteria</taxon>
        <taxon>Pseudomonadati</taxon>
        <taxon>Thermomicrobiota</taxon>
        <taxon>Thermomicrobia</taxon>
        <taxon>Thermomicrobiales</taxon>
        <taxon>environmental samples</taxon>
    </lineage>
</organism>
<dbReference type="AlphaFoldDB" id="A0A6J4V9Y9"/>
<gene>
    <name evidence="2" type="ORF">AVDCRST_MAG33-2266</name>
</gene>
<feature type="region of interest" description="Disordered" evidence="1">
    <location>
        <begin position="112"/>
        <end position="511"/>
    </location>
</feature>
<evidence type="ECO:0000256" key="1">
    <source>
        <dbReference type="SAM" id="MobiDB-lite"/>
    </source>
</evidence>
<feature type="non-terminal residue" evidence="2">
    <location>
        <position position="511"/>
    </location>
</feature>
<feature type="compositionally biased region" description="Basic residues" evidence="1">
    <location>
        <begin position="355"/>
        <end position="365"/>
    </location>
</feature>
<feature type="compositionally biased region" description="Basic and acidic residues" evidence="1">
    <location>
        <begin position="490"/>
        <end position="511"/>
    </location>
</feature>
<dbReference type="EMBL" id="CADCWK010000258">
    <property type="protein sequence ID" value="CAA9568332.1"/>
    <property type="molecule type" value="Genomic_DNA"/>
</dbReference>
<feature type="compositionally biased region" description="Basic residues" evidence="1">
    <location>
        <begin position="462"/>
        <end position="471"/>
    </location>
</feature>
<evidence type="ECO:0000313" key="2">
    <source>
        <dbReference type="EMBL" id="CAA9568332.1"/>
    </source>
</evidence>
<feature type="region of interest" description="Disordered" evidence="1">
    <location>
        <begin position="1"/>
        <end position="28"/>
    </location>
</feature>
<feature type="compositionally biased region" description="Basic and acidic residues" evidence="1">
    <location>
        <begin position="472"/>
        <end position="483"/>
    </location>
</feature>